<dbReference type="PANTHER" id="PTHR33332">
    <property type="entry name" value="REVERSE TRANSCRIPTASE DOMAIN-CONTAINING PROTEIN"/>
    <property type="match status" value="1"/>
</dbReference>
<evidence type="ECO:0000256" key="1">
    <source>
        <dbReference type="SAM" id="MobiDB-lite"/>
    </source>
</evidence>
<comment type="caution">
    <text evidence="2">The sequence shown here is derived from an EMBL/GenBank/DDBJ whole genome shotgun (WGS) entry which is preliminary data.</text>
</comment>
<name>A0ABQ9CMU9_9PASS</name>
<evidence type="ECO:0000313" key="2">
    <source>
        <dbReference type="EMBL" id="KAJ7405125.1"/>
    </source>
</evidence>
<dbReference type="Proteomes" id="UP001145742">
    <property type="component" value="Unassembled WGS sequence"/>
</dbReference>
<organism evidence="2 3">
    <name type="scientific">Willisornis vidua</name>
    <name type="common">Xingu scale-backed antbird</name>
    <dbReference type="NCBI Taxonomy" id="1566151"/>
    <lineage>
        <taxon>Eukaryota</taxon>
        <taxon>Metazoa</taxon>
        <taxon>Chordata</taxon>
        <taxon>Craniata</taxon>
        <taxon>Vertebrata</taxon>
        <taxon>Euteleostomi</taxon>
        <taxon>Archelosauria</taxon>
        <taxon>Archosauria</taxon>
        <taxon>Dinosauria</taxon>
        <taxon>Saurischia</taxon>
        <taxon>Theropoda</taxon>
        <taxon>Coelurosauria</taxon>
        <taxon>Aves</taxon>
        <taxon>Neognathae</taxon>
        <taxon>Neoaves</taxon>
        <taxon>Telluraves</taxon>
        <taxon>Australaves</taxon>
        <taxon>Passeriformes</taxon>
        <taxon>Thamnophilidae</taxon>
        <taxon>Willisornis</taxon>
    </lineage>
</organism>
<accession>A0ABQ9CMU9</accession>
<reference evidence="2" key="1">
    <citation type="submission" date="2019-10" db="EMBL/GenBank/DDBJ databases">
        <authorList>
            <person name="Soares A.E.R."/>
            <person name="Aleixo A."/>
            <person name="Schneider P."/>
            <person name="Miyaki C.Y."/>
            <person name="Schneider M.P."/>
            <person name="Mello C."/>
            <person name="Vasconcelos A.T.R."/>
        </authorList>
    </citation>
    <scope>NUCLEOTIDE SEQUENCE</scope>
    <source>
        <tissue evidence="2">Muscle</tissue>
    </source>
</reference>
<protein>
    <submittedName>
        <fullName evidence="2">Rna-directed dna polymerase from mobile element jockey-like</fullName>
    </submittedName>
</protein>
<dbReference type="EMBL" id="WHWB01034727">
    <property type="protein sequence ID" value="KAJ7405125.1"/>
    <property type="molecule type" value="Genomic_DNA"/>
</dbReference>
<sequence>MERDLVVLVDKQFNVSEQFASAANKANTMPGCINKGITSRDKEITIPLYTVLVRPHLEQCSVLAPALEERYEQAEECPEKGSKDDQRTGKPAM</sequence>
<proteinExistence type="predicted"/>
<feature type="region of interest" description="Disordered" evidence="1">
    <location>
        <begin position="71"/>
        <end position="93"/>
    </location>
</feature>
<evidence type="ECO:0000313" key="3">
    <source>
        <dbReference type="Proteomes" id="UP001145742"/>
    </source>
</evidence>
<keyword evidence="3" id="KW-1185">Reference proteome</keyword>
<gene>
    <name evidence="2" type="ORF">WISP_141823</name>
</gene>